<evidence type="ECO:0008006" key="2">
    <source>
        <dbReference type="Google" id="ProtNLM"/>
    </source>
</evidence>
<dbReference type="AlphaFoldDB" id="A0A7R9CLZ7"/>
<accession>A0A7R9CLZ7</accession>
<sequence length="233" mass="26016">MIQLTKPPNTPEMALGINIGHTGPEKSIDAINIHAQLLIKAPIDGIKRGSLRPYESPHDPSKFTVTIDGMLNAIVVPKIHHDELFCTSSRSLAFRGSCRLLQIEAVSSVLNKDVKQFGKKHLFDNQEETCWNSDQGSPQWIELELPSSVLVDSFTMQFQGGFTGKDCEVVLKTQTDPLGKSEPFYPEDVNSVQCFKLEEPVLTNNVCFVFNSSTDFFGRIVLYKLELLNQTLS</sequence>
<gene>
    <name evidence="1" type="ORF">TCEB3V08_LOCUS4120</name>
</gene>
<reference evidence="1" key="1">
    <citation type="submission" date="2020-11" db="EMBL/GenBank/DDBJ databases">
        <authorList>
            <person name="Tran Van P."/>
        </authorList>
    </citation>
    <scope>NUCLEOTIDE SEQUENCE</scope>
</reference>
<dbReference type="Gene3D" id="2.60.120.260">
    <property type="entry name" value="Galactose-binding domain-like"/>
    <property type="match status" value="1"/>
</dbReference>
<protein>
    <recommendedName>
        <fullName evidence="2">Nuclear receptor 2C2-associated protein</fullName>
    </recommendedName>
</protein>
<organism evidence="1">
    <name type="scientific">Timema cristinae</name>
    <name type="common">Walking stick</name>
    <dbReference type="NCBI Taxonomy" id="61476"/>
    <lineage>
        <taxon>Eukaryota</taxon>
        <taxon>Metazoa</taxon>
        <taxon>Ecdysozoa</taxon>
        <taxon>Arthropoda</taxon>
        <taxon>Hexapoda</taxon>
        <taxon>Insecta</taxon>
        <taxon>Pterygota</taxon>
        <taxon>Neoptera</taxon>
        <taxon>Polyneoptera</taxon>
        <taxon>Phasmatodea</taxon>
        <taxon>Timematodea</taxon>
        <taxon>Timematoidea</taxon>
        <taxon>Timematidae</taxon>
        <taxon>Timema</taxon>
    </lineage>
</organism>
<dbReference type="InterPro" id="IPR008979">
    <property type="entry name" value="Galactose-bd-like_sf"/>
</dbReference>
<evidence type="ECO:0000313" key="1">
    <source>
        <dbReference type="EMBL" id="CAD7397523.1"/>
    </source>
</evidence>
<proteinExistence type="predicted"/>
<name>A0A7R9CLZ7_TIMCR</name>
<dbReference type="SUPFAM" id="SSF49785">
    <property type="entry name" value="Galactose-binding domain-like"/>
    <property type="match status" value="1"/>
</dbReference>
<dbReference type="EMBL" id="OC317530">
    <property type="protein sequence ID" value="CAD7397523.1"/>
    <property type="molecule type" value="Genomic_DNA"/>
</dbReference>